<dbReference type="Pfam" id="PF04548">
    <property type="entry name" value="AIG1"/>
    <property type="match status" value="2"/>
</dbReference>
<dbReference type="EMBL" id="JAAMOB010000007">
    <property type="protein sequence ID" value="KAF4111693.1"/>
    <property type="molecule type" value="Genomic_DNA"/>
</dbReference>
<dbReference type="InterPro" id="IPR006703">
    <property type="entry name" value="G_AIG1"/>
</dbReference>
<dbReference type="PANTHER" id="PTHR10903:SF170">
    <property type="entry name" value="GTPASE IMAP FAMILY MEMBER 7"/>
    <property type="match status" value="1"/>
</dbReference>
<comment type="caution">
    <text evidence="5">The sequence shown here is derived from an EMBL/GenBank/DDBJ whole genome shotgun (WGS) entry which is preliminary data.</text>
</comment>
<accession>A0A7J6CYB6</accession>
<dbReference type="InterPro" id="IPR027417">
    <property type="entry name" value="P-loop_NTPase"/>
</dbReference>
<dbReference type="GO" id="GO:0005525">
    <property type="term" value="F:GTP binding"/>
    <property type="evidence" value="ECO:0007669"/>
    <property type="project" value="UniProtKB-KW"/>
</dbReference>
<keyword evidence="6" id="KW-1185">Reference proteome</keyword>
<name>A0A7J6CYB6_9TELE</name>
<dbReference type="SUPFAM" id="SSF52540">
    <property type="entry name" value="P-loop containing nucleoside triphosphate hydrolases"/>
    <property type="match status" value="2"/>
</dbReference>
<evidence type="ECO:0000256" key="2">
    <source>
        <dbReference type="ARBA" id="ARBA00022741"/>
    </source>
</evidence>
<dbReference type="Gene3D" id="3.40.50.300">
    <property type="entry name" value="P-loop containing nucleotide triphosphate hydrolases"/>
    <property type="match status" value="2"/>
</dbReference>
<evidence type="ECO:0000256" key="3">
    <source>
        <dbReference type="ARBA" id="ARBA00023134"/>
    </source>
</evidence>
<dbReference type="PANTHER" id="PTHR10903">
    <property type="entry name" value="GTPASE, IMAP FAMILY MEMBER-RELATED"/>
    <property type="match status" value="1"/>
</dbReference>
<proteinExistence type="inferred from homology"/>
<comment type="similarity">
    <text evidence="1">Belongs to the TRAFAC class TrmE-Era-EngA-EngB-Septin-like GTPase superfamily. AIG1/Toc34/Toc159-like paraseptin GTPase family. IAN subfamily.</text>
</comment>
<keyword evidence="2" id="KW-0547">Nucleotide-binding</keyword>
<dbReference type="PROSITE" id="PS51720">
    <property type="entry name" value="G_AIG1"/>
    <property type="match status" value="1"/>
</dbReference>
<evidence type="ECO:0000259" key="4">
    <source>
        <dbReference type="PROSITE" id="PS51720"/>
    </source>
</evidence>
<reference evidence="5 6" key="1">
    <citation type="submission" date="2020-04" db="EMBL/GenBank/DDBJ databases">
        <title>Chromosome-level genome assembly of a cyprinid fish Onychostoma macrolepis by integration of Nanopore Sequencing, Bionano and Hi-C technology.</title>
        <authorList>
            <person name="Wang D."/>
        </authorList>
    </citation>
    <scope>NUCLEOTIDE SEQUENCE [LARGE SCALE GENOMIC DNA]</scope>
    <source>
        <strain evidence="5">SWU-2019</strain>
        <tissue evidence="5">Muscle</tissue>
    </source>
</reference>
<sequence length="144" mass="15156">MSQNSVRIVLVGKRGVGKSATGNTILSEKVFSSEARAASSNKQCKSGKQMINNREVLVVDTPGLYDTNLSNDEVMQEITKCITLAAPGQNSVRIVLVGKRGVGKSATGNTILGMEGVGPQYVLSSSCFNSCHRVQDVVPAAPSD</sequence>
<dbReference type="AlphaFoldDB" id="A0A7J6CYB6"/>
<evidence type="ECO:0000313" key="6">
    <source>
        <dbReference type="Proteomes" id="UP000579812"/>
    </source>
</evidence>
<keyword evidence="3" id="KW-0342">GTP-binding</keyword>
<evidence type="ECO:0000313" key="5">
    <source>
        <dbReference type="EMBL" id="KAF4111693.1"/>
    </source>
</evidence>
<protein>
    <recommendedName>
        <fullName evidence="4">AIG1-type G domain-containing protein</fullName>
    </recommendedName>
</protein>
<gene>
    <name evidence="5" type="ORF">G5714_008724</name>
</gene>
<organism evidence="5 6">
    <name type="scientific">Onychostoma macrolepis</name>
    <dbReference type="NCBI Taxonomy" id="369639"/>
    <lineage>
        <taxon>Eukaryota</taxon>
        <taxon>Metazoa</taxon>
        <taxon>Chordata</taxon>
        <taxon>Craniata</taxon>
        <taxon>Vertebrata</taxon>
        <taxon>Euteleostomi</taxon>
        <taxon>Actinopterygii</taxon>
        <taxon>Neopterygii</taxon>
        <taxon>Teleostei</taxon>
        <taxon>Ostariophysi</taxon>
        <taxon>Cypriniformes</taxon>
        <taxon>Cyprinidae</taxon>
        <taxon>Acrossocheilinae</taxon>
        <taxon>Onychostoma</taxon>
    </lineage>
</organism>
<evidence type="ECO:0000256" key="1">
    <source>
        <dbReference type="ARBA" id="ARBA00008535"/>
    </source>
</evidence>
<feature type="domain" description="AIG1-type G" evidence="4">
    <location>
        <begin position="3"/>
        <end position="144"/>
    </location>
</feature>
<dbReference type="Proteomes" id="UP000579812">
    <property type="component" value="Unassembled WGS sequence"/>
</dbReference>
<dbReference type="InterPro" id="IPR045058">
    <property type="entry name" value="GIMA/IAN/Toc"/>
</dbReference>